<dbReference type="PANTHER" id="PTHR24096:SF149">
    <property type="entry name" value="AMP-BINDING DOMAIN-CONTAINING PROTEIN-RELATED"/>
    <property type="match status" value="1"/>
</dbReference>
<dbReference type="EMBL" id="CP017557">
    <property type="protein sequence ID" value="AOW05018.1"/>
    <property type="molecule type" value="Genomic_DNA"/>
</dbReference>
<dbReference type="Pfam" id="PF00501">
    <property type="entry name" value="AMP-binding"/>
    <property type="match status" value="1"/>
</dbReference>
<evidence type="ECO:0000313" key="5">
    <source>
        <dbReference type="EMBL" id="AOW05018.1"/>
    </source>
</evidence>
<dbReference type="GO" id="GO:0016405">
    <property type="term" value="F:CoA-ligase activity"/>
    <property type="evidence" value="ECO:0007669"/>
    <property type="project" value="TreeGrafter"/>
</dbReference>
<dbReference type="InterPro" id="IPR000873">
    <property type="entry name" value="AMP-dep_synth/lig_dom"/>
</dbReference>
<evidence type="ECO:0000256" key="1">
    <source>
        <dbReference type="ARBA" id="ARBA00006432"/>
    </source>
</evidence>
<dbReference type="Proteomes" id="UP000182444">
    <property type="component" value="Chromosome 1E"/>
</dbReference>
<dbReference type="PANTHER" id="PTHR24096">
    <property type="entry name" value="LONG-CHAIN-FATTY-ACID--COA LIGASE"/>
    <property type="match status" value="1"/>
</dbReference>
<evidence type="ECO:0000313" key="8">
    <source>
        <dbReference type="Proteomes" id="UP000256601"/>
    </source>
</evidence>
<dbReference type="KEGG" id="yli:2912339"/>
<dbReference type="AlphaFoldDB" id="A0A1H6Q555"/>
<accession>A0A1H6Q555</accession>
<dbReference type="OrthoDB" id="1700726at2759"/>
<feature type="domain" description="AMP-dependent synthetase/ligase" evidence="3">
    <location>
        <begin position="46"/>
        <end position="444"/>
    </location>
</feature>
<feature type="domain" description="AMP-binding enzyme C-terminal" evidence="4">
    <location>
        <begin position="507"/>
        <end position="583"/>
    </location>
</feature>
<sequence length="605" mass="66133">MSVAPSSNPNPIHHLSRVEDVPLSQTFRGNITDFVRSGGFADDDSKPCCIDAKTGQQLTQKQVWDYADKFRALLHHDNNLCPFNANTTDPALGDVMITLVPNHLFITSLHFAALDLGATVSPGSAGYTVAELVNQINLTGASLIVYTRPVFKVVREALAQIVVPVKIVEFEGLIERAEFVQSHKIQSTKKVTLSPEESYSRIAYLGMSSGTSGGLPKAVRLSHFNMASSAELSKRAAPSIAGSEQIAGAIIPVNHVYGLAKFLIAMPKSGATTVFHSKFDLIEILEAQQKYKVNMYALVPPIIVVLAKHPAVEKYIPSLREHLRYVSSGAAPLGANVIEACNKRLAGTASGENEFGGLKIVQGYGLTETSPVVSTFDPNDPERHARSCGKLVPNTQARIVSEDGVDQPAYELKDLSQLEAELKKGNLPTGELWLRGPQIMDGYHKNDEANAESFVDATDYTSNMPFYMKRWFRTGDVALVDTLGRYMIVDRTKEMIKSMSKQVAPAELEDILLGHPQVADAAVIGVQQVEKGTEAPRAFVVLRDPKFDAVEIKKWMDAQVPKYKQLHGGVVVLDAVPKNASGKILRRLLRQRENDVVLGLDKAKL</sequence>
<dbReference type="VEuPathDB" id="FungiDB:YALI0_E05951g"/>
<dbReference type="EMBL" id="KZ857328">
    <property type="protein sequence ID" value="RDW27836.1"/>
    <property type="molecule type" value="Genomic_DNA"/>
</dbReference>
<proteinExistence type="inferred from homology"/>
<dbReference type="RefSeq" id="XP_503608.1">
    <property type="nucleotide sequence ID" value="XM_503608.1"/>
</dbReference>
<dbReference type="Pfam" id="PF13193">
    <property type="entry name" value="AMP-binding_C"/>
    <property type="match status" value="1"/>
</dbReference>
<dbReference type="GeneID" id="2912339"/>
<dbReference type="Gene3D" id="3.30.300.30">
    <property type="match status" value="1"/>
</dbReference>
<evidence type="ECO:0000259" key="3">
    <source>
        <dbReference type="Pfam" id="PF00501"/>
    </source>
</evidence>
<evidence type="ECO:0000313" key="6">
    <source>
        <dbReference type="EMBL" id="RDW27836.1"/>
    </source>
</evidence>
<dbReference type="SUPFAM" id="SSF56801">
    <property type="entry name" value="Acetyl-CoA synthetase-like"/>
    <property type="match status" value="1"/>
</dbReference>
<dbReference type="InterPro" id="IPR042099">
    <property type="entry name" value="ANL_N_sf"/>
</dbReference>
<gene>
    <name evidence="6" type="ORF">B0I71DRAFT_128571</name>
    <name evidence="5" type="ORF">YALI1_E07153g</name>
</gene>
<reference evidence="6 8" key="2">
    <citation type="submission" date="2018-07" db="EMBL/GenBank/DDBJ databases">
        <title>Draft Genome Assemblies for Five Robust Yarrowia lipolytica Strains Exhibiting High Lipid Production and Pentose Sugar Utilization and Sugar Alcohol Secretion from Undetoxified Lignocellulosic Biomass Hydrolysates.</title>
        <authorList>
            <consortium name="DOE Joint Genome Institute"/>
            <person name="Walker C."/>
            <person name="Ryu S."/>
            <person name="Na H."/>
            <person name="Zane M."/>
            <person name="LaButti K."/>
            <person name="Lipzen A."/>
            <person name="Haridas S."/>
            <person name="Barry K."/>
            <person name="Grigoriev I.V."/>
            <person name="Quarterman J."/>
            <person name="Slininger P."/>
            <person name="Dien B."/>
            <person name="Trinh C.T."/>
        </authorList>
    </citation>
    <scope>NUCLEOTIDE SEQUENCE [LARGE SCALE GENOMIC DNA]</scope>
    <source>
        <strain evidence="6 8">YB392</strain>
    </source>
</reference>
<organism evidence="5 7">
    <name type="scientific">Yarrowia lipolytica</name>
    <name type="common">Candida lipolytica</name>
    <dbReference type="NCBI Taxonomy" id="4952"/>
    <lineage>
        <taxon>Eukaryota</taxon>
        <taxon>Fungi</taxon>
        <taxon>Dikarya</taxon>
        <taxon>Ascomycota</taxon>
        <taxon>Saccharomycotina</taxon>
        <taxon>Dipodascomycetes</taxon>
        <taxon>Dipodascales</taxon>
        <taxon>Dipodascales incertae sedis</taxon>
        <taxon>Yarrowia</taxon>
    </lineage>
</organism>
<dbReference type="InterPro" id="IPR045851">
    <property type="entry name" value="AMP-bd_C_sf"/>
</dbReference>
<dbReference type="Gene3D" id="3.40.50.12780">
    <property type="entry name" value="N-terminal domain of ligase-like"/>
    <property type="match status" value="1"/>
</dbReference>
<keyword evidence="2" id="KW-0436">Ligase</keyword>
<dbReference type="Proteomes" id="UP000256601">
    <property type="component" value="Unassembled WGS sequence"/>
</dbReference>
<name>A0A1H6Q555_YARLL</name>
<evidence type="ECO:0000256" key="2">
    <source>
        <dbReference type="ARBA" id="ARBA00022598"/>
    </source>
</evidence>
<dbReference type="VEuPathDB" id="FungiDB:YALI1_E07153g"/>
<dbReference type="InterPro" id="IPR025110">
    <property type="entry name" value="AMP-bd_C"/>
</dbReference>
<protein>
    <submittedName>
        <fullName evidence="5">Uncharacterized protein</fullName>
    </submittedName>
</protein>
<dbReference type="OMA" id="IIHEYYG"/>
<comment type="similarity">
    <text evidence="1">Belongs to the ATP-dependent AMP-binding enzyme family.</text>
</comment>
<reference evidence="5 7" key="1">
    <citation type="journal article" date="2016" name="PLoS ONE">
        <title>Sequence Assembly of Yarrowia lipolytica Strain W29/CLIB89 Shows Transposable Element Diversity.</title>
        <authorList>
            <person name="Magnan C."/>
            <person name="Yu J."/>
            <person name="Chang I."/>
            <person name="Jahn E."/>
            <person name="Kanomata Y."/>
            <person name="Wu J."/>
            <person name="Zeller M."/>
            <person name="Oakes M."/>
            <person name="Baldi P."/>
            <person name="Sandmeyer S."/>
        </authorList>
    </citation>
    <scope>NUCLEOTIDE SEQUENCE [LARGE SCALE GENOMIC DNA]</scope>
    <source>
        <strain evidence="5">CLIB89</strain>
        <strain evidence="7">CLIB89(W29)</strain>
    </source>
</reference>
<dbReference type="eggNOG" id="KOG1176">
    <property type="taxonomic scope" value="Eukaryota"/>
</dbReference>
<evidence type="ECO:0000259" key="4">
    <source>
        <dbReference type="Pfam" id="PF13193"/>
    </source>
</evidence>
<dbReference type="GO" id="GO:0019748">
    <property type="term" value="P:secondary metabolic process"/>
    <property type="evidence" value="ECO:0007669"/>
    <property type="project" value="TreeGrafter"/>
</dbReference>
<evidence type="ECO:0000313" key="7">
    <source>
        <dbReference type="Proteomes" id="UP000182444"/>
    </source>
</evidence>